<keyword evidence="2" id="KW-1133">Transmembrane helix</keyword>
<sequence>MTDLPVAFSPPNSFATCLLRAGCSHERSGGVAAASQAAPPWPPARSPSGGSPPPTHLTRGAGSCLTGDSNRRLEARDLGLPEVQCDHTKRQLVEDGSSTISQRDFSRGSNDFSWVPDGMSRKMLEYDLSTPTRAMTLVSTPSPVTRRYCNFNLCAFMLFIYIYFTQLYIHLQP</sequence>
<dbReference type="Proteomes" id="UP000823388">
    <property type="component" value="Chromosome 2K"/>
</dbReference>
<accession>A0A8T0W015</accession>
<keyword evidence="4" id="KW-1185">Reference proteome</keyword>
<feature type="compositionally biased region" description="Pro residues" evidence="1">
    <location>
        <begin position="39"/>
        <end position="55"/>
    </location>
</feature>
<evidence type="ECO:0000256" key="2">
    <source>
        <dbReference type="SAM" id="Phobius"/>
    </source>
</evidence>
<proteinExistence type="predicted"/>
<dbReference type="EMBL" id="CM029039">
    <property type="protein sequence ID" value="KAG2642601.1"/>
    <property type="molecule type" value="Genomic_DNA"/>
</dbReference>
<dbReference type="AlphaFoldDB" id="A0A8T0W015"/>
<name>A0A8T0W015_PANVG</name>
<evidence type="ECO:0000313" key="4">
    <source>
        <dbReference type="Proteomes" id="UP000823388"/>
    </source>
</evidence>
<reference evidence="3" key="1">
    <citation type="submission" date="2020-05" db="EMBL/GenBank/DDBJ databases">
        <title>WGS assembly of Panicum virgatum.</title>
        <authorList>
            <person name="Lovell J.T."/>
            <person name="Jenkins J."/>
            <person name="Shu S."/>
            <person name="Juenger T.E."/>
            <person name="Schmutz J."/>
        </authorList>
    </citation>
    <scope>NUCLEOTIDE SEQUENCE</scope>
    <source>
        <strain evidence="3">AP13</strain>
    </source>
</reference>
<evidence type="ECO:0000256" key="1">
    <source>
        <dbReference type="SAM" id="MobiDB-lite"/>
    </source>
</evidence>
<evidence type="ECO:0000313" key="3">
    <source>
        <dbReference type="EMBL" id="KAG2642601.1"/>
    </source>
</evidence>
<keyword evidence="2" id="KW-0812">Transmembrane</keyword>
<gene>
    <name evidence="3" type="ORF">PVAP13_2KG192991</name>
</gene>
<protein>
    <submittedName>
        <fullName evidence="3">Uncharacterized protein</fullName>
    </submittedName>
</protein>
<feature type="region of interest" description="Disordered" evidence="1">
    <location>
        <begin position="30"/>
        <end position="68"/>
    </location>
</feature>
<comment type="caution">
    <text evidence="3">The sequence shown here is derived from an EMBL/GenBank/DDBJ whole genome shotgun (WGS) entry which is preliminary data.</text>
</comment>
<feature type="transmembrane region" description="Helical" evidence="2">
    <location>
        <begin position="151"/>
        <end position="171"/>
    </location>
</feature>
<keyword evidence="2" id="KW-0472">Membrane</keyword>
<organism evidence="3 4">
    <name type="scientific">Panicum virgatum</name>
    <name type="common">Blackwell switchgrass</name>
    <dbReference type="NCBI Taxonomy" id="38727"/>
    <lineage>
        <taxon>Eukaryota</taxon>
        <taxon>Viridiplantae</taxon>
        <taxon>Streptophyta</taxon>
        <taxon>Embryophyta</taxon>
        <taxon>Tracheophyta</taxon>
        <taxon>Spermatophyta</taxon>
        <taxon>Magnoliopsida</taxon>
        <taxon>Liliopsida</taxon>
        <taxon>Poales</taxon>
        <taxon>Poaceae</taxon>
        <taxon>PACMAD clade</taxon>
        <taxon>Panicoideae</taxon>
        <taxon>Panicodae</taxon>
        <taxon>Paniceae</taxon>
        <taxon>Panicinae</taxon>
        <taxon>Panicum</taxon>
        <taxon>Panicum sect. Hiantes</taxon>
    </lineage>
</organism>